<evidence type="ECO:0000256" key="4">
    <source>
        <dbReference type="ARBA" id="ARBA00022807"/>
    </source>
</evidence>
<dbReference type="GO" id="GO:0042254">
    <property type="term" value="P:ribosome biogenesis"/>
    <property type="evidence" value="ECO:0007669"/>
    <property type="project" value="UniProtKB-KW"/>
</dbReference>
<name>D2MP63_9FIRM</name>
<dbReference type="SUPFAM" id="SSF118010">
    <property type="entry name" value="TM1457-like"/>
    <property type="match status" value="1"/>
</dbReference>
<dbReference type="AlphaFoldDB" id="D2MP63"/>
<keyword evidence="8" id="KW-1185">Reference proteome</keyword>
<dbReference type="GO" id="GO:0008234">
    <property type="term" value="F:cysteine-type peptidase activity"/>
    <property type="evidence" value="ECO:0007669"/>
    <property type="project" value="UniProtKB-KW"/>
</dbReference>
<dbReference type="OrthoDB" id="48998at2"/>
<evidence type="ECO:0000256" key="1">
    <source>
        <dbReference type="ARBA" id="ARBA00022517"/>
    </source>
</evidence>
<evidence type="ECO:0000313" key="8">
    <source>
        <dbReference type="Proteomes" id="UP000005017"/>
    </source>
</evidence>
<dbReference type="CDD" id="cd16332">
    <property type="entry name" value="Prp-like"/>
    <property type="match status" value="1"/>
</dbReference>
<dbReference type="GO" id="GO:0006508">
    <property type="term" value="P:proteolysis"/>
    <property type="evidence" value="ECO:0007669"/>
    <property type="project" value="UniProtKB-KW"/>
</dbReference>
<evidence type="ECO:0000313" key="7">
    <source>
        <dbReference type="EMBL" id="EFC05683.1"/>
    </source>
</evidence>
<reference evidence="8" key="1">
    <citation type="submission" date="2009-12" db="EMBL/GenBank/DDBJ databases">
        <title>Sequence of Clostridiales genomosp. BVAB3 str. UPII9-5.</title>
        <authorList>
            <person name="Madupu R."/>
            <person name="Durkin A.S."/>
            <person name="Torralba M."/>
            <person name="Methe B."/>
            <person name="Sutton G.G."/>
            <person name="Strausberg R.L."/>
            <person name="Nelson K.E."/>
        </authorList>
    </citation>
    <scope>NUCLEOTIDE SEQUENCE [LARGE SCALE GENOMIC DNA]</scope>
    <source>
        <strain evidence="8">W1219</strain>
    </source>
</reference>
<evidence type="ECO:0000256" key="6">
    <source>
        <dbReference type="ARBA" id="ARBA00044538"/>
    </source>
</evidence>
<dbReference type="STRING" id="679192.HMPREF9013_0288"/>
<dbReference type="RefSeq" id="WP_006627184.1">
    <property type="nucleotide sequence ID" value="NZ_ADFR01000008.1"/>
</dbReference>
<sequence>MIQIRIREVDGHFIGLHFSGHAGSDEPGRDLICAAISSIAFGTLNALETMKPQQKLSVEENEIDIEVLNPDQVTDTILRTAYIQCETVRDQNQEFIQIKKEKVK</sequence>
<comment type="caution">
    <text evidence="7">The sequence shown here is derived from an EMBL/GenBank/DDBJ whole genome shotgun (WGS) entry which is preliminary data.</text>
</comment>
<dbReference type="Gene3D" id="3.30.70.1490">
    <property type="entry name" value="Cysteine protease Prp"/>
    <property type="match status" value="1"/>
</dbReference>
<dbReference type="InterPro" id="IPR007422">
    <property type="entry name" value="Peptidase_Prp"/>
</dbReference>
<evidence type="ECO:0000256" key="3">
    <source>
        <dbReference type="ARBA" id="ARBA00022801"/>
    </source>
</evidence>
<dbReference type="eggNOG" id="COG2868">
    <property type="taxonomic scope" value="Bacteria"/>
</dbReference>
<dbReference type="Proteomes" id="UP000005017">
    <property type="component" value="Unassembled WGS sequence"/>
</dbReference>
<proteinExistence type="inferred from homology"/>
<dbReference type="Pfam" id="PF04327">
    <property type="entry name" value="Peptidase_Prp"/>
    <property type="match status" value="1"/>
</dbReference>
<organism evidence="7 8">
    <name type="scientific">Bulleidia extructa W1219</name>
    <dbReference type="NCBI Taxonomy" id="679192"/>
    <lineage>
        <taxon>Bacteria</taxon>
        <taxon>Bacillati</taxon>
        <taxon>Bacillota</taxon>
        <taxon>Erysipelotrichia</taxon>
        <taxon>Erysipelotrichales</taxon>
        <taxon>Erysipelotrichaceae</taxon>
        <taxon>Bulleidia</taxon>
    </lineage>
</organism>
<evidence type="ECO:0000256" key="5">
    <source>
        <dbReference type="ARBA" id="ARBA00044503"/>
    </source>
</evidence>
<comment type="similarity">
    <text evidence="5">Belongs to the Prp family.</text>
</comment>
<dbReference type="InterPro" id="IPR036764">
    <property type="entry name" value="Peptidase_Prp_sf"/>
</dbReference>
<keyword evidence="2" id="KW-0645">Protease</keyword>
<dbReference type="PANTHER" id="PTHR39178">
    <property type="entry name" value="HYPOTHETICAL RIBOSOME-ASSOCIATED PROTEIN"/>
    <property type="match status" value="1"/>
</dbReference>
<gene>
    <name evidence="7" type="ORF">HMPREF9013_0288</name>
</gene>
<accession>D2MP63</accession>
<keyword evidence="3" id="KW-0378">Hydrolase</keyword>
<keyword evidence="1" id="KW-0690">Ribosome biogenesis</keyword>
<evidence type="ECO:0000256" key="2">
    <source>
        <dbReference type="ARBA" id="ARBA00022670"/>
    </source>
</evidence>
<dbReference type="PANTHER" id="PTHR39178:SF1">
    <property type="entry name" value="RIBOSOMAL-PROCESSING CYSTEINE PROTEASE PRP"/>
    <property type="match status" value="1"/>
</dbReference>
<dbReference type="EMBL" id="ADFR01000008">
    <property type="protein sequence ID" value="EFC05683.1"/>
    <property type="molecule type" value="Genomic_DNA"/>
</dbReference>
<protein>
    <recommendedName>
        <fullName evidence="6">Ribosomal processing cysteine protease Prp</fullName>
    </recommendedName>
</protein>
<keyword evidence="4" id="KW-0788">Thiol protease</keyword>